<dbReference type="EMBL" id="REGN01000148">
    <property type="protein sequence ID" value="RNA44120.1"/>
    <property type="molecule type" value="Genomic_DNA"/>
</dbReference>
<sequence>MLFRNLFLRLPCEFSCKPTSNANLSFDVLVDKQFDLPYLSASDEVELHDHITRFDAQIVEFFYLINNNN</sequence>
<protein>
    <submittedName>
        <fullName evidence="1">Uncharacterized protein</fullName>
    </submittedName>
</protein>
<name>A0A3M7T8G9_BRAPC</name>
<dbReference type="AlphaFoldDB" id="A0A3M7T8G9"/>
<evidence type="ECO:0000313" key="2">
    <source>
        <dbReference type="Proteomes" id="UP000276133"/>
    </source>
</evidence>
<dbReference type="Proteomes" id="UP000276133">
    <property type="component" value="Unassembled WGS sequence"/>
</dbReference>
<keyword evidence="2" id="KW-1185">Reference proteome</keyword>
<comment type="caution">
    <text evidence="1">The sequence shown here is derived from an EMBL/GenBank/DDBJ whole genome shotgun (WGS) entry which is preliminary data.</text>
</comment>
<evidence type="ECO:0000313" key="1">
    <source>
        <dbReference type="EMBL" id="RNA44120.1"/>
    </source>
</evidence>
<accession>A0A3M7T8G9</accession>
<gene>
    <name evidence="1" type="ORF">BpHYR1_040879</name>
</gene>
<reference evidence="1 2" key="1">
    <citation type="journal article" date="2018" name="Sci. Rep.">
        <title>Genomic signatures of local adaptation to the degree of environmental predictability in rotifers.</title>
        <authorList>
            <person name="Franch-Gras L."/>
            <person name="Hahn C."/>
            <person name="Garcia-Roger E.M."/>
            <person name="Carmona M.J."/>
            <person name="Serra M."/>
            <person name="Gomez A."/>
        </authorList>
    </citation>
    <scope>NUCLEOTIDE SEQUENCE [LARGE SCALE GENOMIC DNA]</scope>
    <source>
        <strain evidence="1">HYR1</strain>
    </source>
</reference>
<organism evidence="1 2">
    <name type="scientific">Brachionus plicatilis</name>
    <name type="common">Marine rotifer</name>
    <name type="synonym">Brachionus muelleri</name>
    <dbReference type="NCBI Taxonomy" id="10195"/>
    <lineage>
        <taxon>Eukaryota</taxon>
        <taxon>Metazoa</taxon>
        <taxon>Spiralia</taxon>
        <taxon>Gnathifera</taxon>
        <taxon>Rotifera</taxon>
        <taxon>Eurotatoria</taxon>
        <taxon>Monogononta</taxon>
        <taxon>Pseudotrocha</taxon>
        <taxon>Ploima</taxon>
        <taxon>Brachionidae</taxon>
        <taxon>Brachionus</taxon>
    </lineage>
</organism>
<proteinExistence type="predicted"/>